<sequence>MKAENHHQVSVKRGAIEVYVSKWFAFERMRFLLDEDEPTNTIDSPIYVKNFALSTKSLFYVEHFKEVEMLLTTQSHDLRKEDQKQQLRVDSNLNKNDSG</sequence>
<keyword evidence="2" id="KW-1185">Reference proteome</keyword>
<evidence type="ECO:0000313" key="2">
    <source>
        <dbReference type="Proteomes" id="UP000499080"/>
    </source>
</evidence>
<gene>
    <name evidence="1" type="ORF">AVEN_255131_1</name>
</gene>
<name>A0A4Y2BAA1_ARAVE</name>
<organism evidence="1 2">
    <name type="scientific">Araneus ventricosus</name>
    <name type="common">Orbweaver spider</name>
    <name type="synonym">Epeira ventricosa</name>
    <dbReference type="NCBI Taxonomy" id="182803"/>
    <lineage>
        <taxon>Eukaryota</taxon>
        <taxon>Metazoa</taxon>
        <taxon>Ecdysozoa</taxon>
        <taxon>Arthropoda</taxon>
        <taxon>Chelicerata</taxon>
        <taxon>Arachnida</taxon>
        <taxon>Araneae</taxon>
        <taxon>Araneomorphae</taxon>
        <taxon>Entelegynae</taxon>
        <taxon>Araneoidea</taxon>
        <taxon>Araneidae</taxon>
        <taxon>Araneus</taxon>
    </lineage>
</organism>
<evidence type="ECO:0000313" key="1">
    <source>
        <dbReference type="EMBL" id="GBL88958.1"/>
    </source>
</evidence>
<comment type="caution">
    <text evidence="1">The sequence shown here is derived from an EMBL/GenBank/DDBJ whole genome shotgun (WGS) entry which is preliminary data.</text>
</comment>
<reference evidence="1 2" key="1">
    <citation type="journal article" date="2019" name="Sci. Rep.">
        <title>Orb-weaving spider Araneus ventricosus genome elucidates the spidroin gene catalogue.</title>
        <authorList>
            <person name="Kono N."/>
            <person name="Nakamura H."/>
            <person name="Ohtoshi R."/>
            <person name="Moran D.A.P."/>
            <person name="Shinohara A."/>
            <person name="Yoshida Y."/>
            <person name="Fujiwara M."/>
            <person name="Mori M."/>
            <person name="Tomita M."/>
            <person name="Arakawa K."/>
        </authorList>
    </citation>
    <scope>NUCLEOTIDE SEQUENCE [LARGE SCALE GENOMIC DNA]</scope>
</reference>
<dbReference type="AlphaFoldDB" id="A0A4Y2BAA1"/>
<protein>
    <submittedName>
        <fullName evidence="1">Uncharacterized protein</fullName>
    </submittedName>
</protein>
<accession>A0A4Y2BAA1</accession>
<proteinExistence type="predicted"/>
<dbReference type="EMBL" id="BGPR01000063">
    <property type="protein sequence ID" value="GBL88958.1"/>
    <property type="molecule type" value="Genomic_DNA"/>
</dbReference>
<dbReference type="Proteomes" id="UP000499080">
    <property type="component" value="Unassembled WGS sequence"/>
</dbReference>